<accession>A0ABX2QM03</accession>
<reference evidence="1 2" key="1">
    <citation type="submission" date="2020-06" db="EMBL/GenBank/DDBJ databases">
        <title>Rhizobium sp.nov. isolated from the tomato plant.</title>
        <authorList>
            <person name="Thin K.K."/>
            <person name="Zhang X."/>
            <person name="He S."/>
        </authorList>
    </citation>
    <scope>NUCLEOTIDE SEQUENCE [LARGE SCALE GENOMIC DNA]</scope>
    <source>
        <strain evidence="1 2">DBTS2</strain>
    </source>
</reference>
<name>A0ABX2QM03_9HYPH</name>
<evidence type="ECO:0008006" key="3">
    <source>
        <dbReference type="Google" id="ProtNLM"/>
    </source>
</evidence>
<feature type="non-terminal residue" evidence="1">
    <location>
        <position position="1"/>
    </location>
</feature>
<feature type="non-terminal residue" evidence="1">
    <location>
        <position position="228"/>
    </location>
</feature>
<sequence length="228" mass="23245">AGSLTLSGKALKAGQIVTAADLGKLVYTPAANATAPVSFTFQVVDNGGTAMGGINIDPTPNAFRFSIKPVNDAPSGTDKTVGLLEDSAYKFKPADFGFTDTADGHVLAGVKFATLPTAGLLTLSGKALKAGQIVNTADLGKLVYTPTANATAPVSFTFQVVDNGGTANGGINIDPTPNAFRFSIKPVNDAPSGTDKTVGLLEDSAYKFKAVDFGFTDKADGHTLAGVK</sequence>
<dbReference type="Proteomes" id="UP000659172">
    <property type="component" value="Unassembled WGS sequence"/>
</dbReference>
<gene>
    <name evidence="1" type="ORF">HV823_26385</name>
</gene>
<proteinExistence type="predicted"/>
<keyword evidence="2" id="KW-1185">Reference proteome</keyword>
<dbReference type="RefSeq" id="WP_210270948.1">
    <property type="nucleotide sequence ID" value="NZ_JABXYK010000057.1"/>
</dbReference>
<comment type="caution">
    <text evidence="1">The sequence shown here is derived from an EMBL/GenBank/DDBJ whole genome shotgun (WGS) entry which is preliminary data.</text>
</comment>
<dbReference type="EMBL" id="JABXYK010000057">
    <property type="protein sequence ID" value="NVP58740.1"/>
    <property type="molecule type" value="Genomic_DNA"/>
</dbReference>
<dbReference type="Pfam" id="PF17963">
    <property type="entry name" value="Big_9"/>
    <property type="match status" value="2"/>
</dbReference>
<organism evidence="1 2">
    <name type="scientific">Mycoplana rhizolycopersici</name>
    <dbReference type="NCBI Taxonomy" id="2746702"/>
    <lineage>
        <taxon>Bacteria</taxon>
        <taxon>Pseudomonadati</taxon>
        <taxon>Pseudomonadota</taxon>
        <taxon>Alphaproteobacteria</taxon>
        <taxon>Hyphomicrobiales</taxon>
        <taxon>Rhizobiaceae</taxon>
        <taxon>Mycoplana</taxon>
    </lineage>
</organism>
<evidence type="ECO:0000313" key="1">
    <source>
        <dbReference type="EMBL" id="NVP58740.1"/>
    </source>
</evidence>
<evidence type="ECO:0000313" key="2">
    <source>
        <dbReference type="Proteomes" id="UP000659172"/>
    </source>
</evidence>
<protein>
    <recommendedName>
        <fullName evidence="3">Outer membrane protein</fullName>
    </recommendedName>
</protein>